<evidence type="ECO:0000313" key="2">
    <source>
        <dbReference type="EMBL" id="GAA5195421.1"/>
    </source>
</evidence>
<evidence type="ECO:0000256" key="1">
    <source>
        <dbReference type="SAM" id="SignalP"/>
    </source>
</evidence>
<reference evidence="3" key="1">
    <citation type="journal article" date="2019" name="Int. J. Syst. Evol. Microbiol.">
        <title>The Global Catalogue of Microorganisms (GCM) 10K type strain sequencing project: providing services to taxonomists for standard genome sequencing and annotation.</title>
        <authorList>
            <consortium name="The Broad Institute Genomics Platform"/>
            <consortium name="The Broad Institute Genome Sequencing Center for Infectious Disease"/>
            <person name="Wu L."/>
            <person name="Ma J."/>
        </authorList>
    </citation>
    <scope>NUCLEOTIDE SEQUENCE [LARGE SCALE GENOMIC DNA]</scope>
    <source>
        <strain evidence="3">JCM 18514</strain>
    </source>
</reference>
<evidence type="ECO:0000313" key="3">
    <source>
        <dbReference type="Proteomes" id="UP001500200"/>
    </source>
</evidence>
<feature type="chain" id="PRO_5045118770" description="YncE family protein" evidence="1">
    <location>
        <begin position="40"/>
        <end position="351"/>
    </location>
</feature>
<dbReference type="InterPro" id="IPR011048">
    <property type="entry name" value="Haem_d1_sf"/>
</dbReference>
<dbReference type="InterPro" id="IPR015943">
    <property type="entry name" value="WD40/YVTN_repeat-like_dom_sf"/>
</dbReference>
<dbReference type="PANTHER" id="PTHR47197">
    <property type="entry name" value="PROTEIN NIRF"/>
    <property type="match status" value="1"/>
</dbReference>
<keyword evidence="1" id="KW-0732">Signal</keyword>
<gene>
    <name evidence="2" type="ORF">GCM10023346_25320</name>
</gene>
<keyword evidence="3" id="KW-1185">Reference proteome</keyword>
<organism evidence="2 3">
    <name type="scientific">Arthrobacter gyeryongensis</name>
    <dbReference type="NCBI Taxonomy" id="1650592"/>
    <lineage>
        <taxon>Bacteria</taxon>
        <taxon>Bacillati</taxon>
        <taxon>Actinomycetota</taxon>
        <taxon>Actinomycetes</taxon>
        <taxon>Micrococcales</taxon>
        <taxon>Micrococcaceae</taxon>
        <taxon>Arthrobacter</taxon>
    </lineage>
</organism>
<dbReference type="Gene3D" id="2.130.10.10">
    <property type="entry name" value="YVTN repeat-like/Quinoprotein amine dehydrogenase"/>
    <property type="match status" value="2"/>
</dbReference>
<dbReference type="PANTHER" id="PTHR47197:SF3">
    <property type="entry name" value="DIHYDRO-HEME D1 DEHYDROGENASE"/>
    <property type="match status" value="1"/>
</dbReference>
<proteinExistence type="predicted"/>
<name>A0ABP9SFJ2_9MICC</name>
<dbReference type="EMBL" id="BAABKK010000015">
    <property type="protein sequence ID" value="GAA5195421.1"/>
    <property type="molecule type" value="Genomic_DNA"/>
</dbReference>
<comment type="caution">
    <text evidence="2">The sequence shown here is derived from an EMBL/GenBank/DDBJ whole genome shotgun (WGS) entry which is preliminary data.</text>
</comment>
<evidence type="ECO:0008006" key="4">
    <source>
        <dbReference type="Google" id="ProtNLM"/>
    </source>
</evidence>
<accession>A0ABP9SFJ2</accession>
<dbReference type="SUPFAM" id="SSF51004">
    <property type="entry name" value="C-terminal (heme d1) domain of cytochrome cd1-nitrite reductase"/>
    <property type="match status" value="1"/>
</dbReference>
<protein>
    <recommendedName>
        <fullName evidence="4">YncE family protein</fullName>
    </recommendedName>
</protein>
<dbReference type="Proteomes" id="UP001500200">
    <property type="component" value="Unassembled WGS sequence"/>
</dbReference>
<feature type="signal peptide" evidence="1">
    <location>
        <begin position="1"/>
        <end position="39"/>
    </location>
</feature>
<dbReference type="InterPro" id="IPR051200">
    <property type="entry name" value="Host-pathogen_enzymatic-act"/>
</dbReference>
<sequence length="351" mass="36459">MGPAPSCRTAWTAWTAWTAPSVRIAASLMLLAASVTACSGPPPASSLPLTQVQDIPLPGAASRLDYQALDAGAKRLYIAHLGDGTVHAVDLGAGTVAGTVPGVSSVHGVTLVPDRHLLLAAASGTNDVAIIDTGSLAVAGRVPAGNTPDGIAYDPVHGKAYVSNEHDHAETVIDLATGRAKGSIEIGGEAGNSVFDPVSGNILVNVQSRGELLGIDPSTDMVNTRIQLSDCVSNHGLYVDGAEKLAFIACEDNAKLLVVDLQSKHVTARFDTGASPDVLAFDQGLHRLYVASESGVVTVFDEQDHALVLKASGKLADNAHTVAVDQRTHRVYFPLQDVNGHPVLRVMDAIR</sequence>
<dbReference type="RefSeq" id="WP_345449738.1">
    <property type="nucleotide sequence ID" value="NZ_BAABKK010000015.1"/>
</dbReference>